<feature type="non-terminal residue" evidence="9">
    <location>
        <position position="987"/>
    </location>
</feature>
<dbReference type="EC" id="2.7.13.3" evidence="2"/>
<evidence type="ECO:0000259" key="7">
    <source>
        <dbReference type="PROSITE" id="PS50109"/>
    </source>
</evidence>
<evidence type="ECO:0000256" key="4">
    <source>
        <dbReference type="PROSITE-ProRule" id="PRU00169"/>
    </source>
</evidence>
<protein>
    <recommendedName>
        <fullName evidence="2">histidine kinase</fullName>
        <ecNumber evidence="2">2.7.13.3</ecNumber>
    </recommendedName>
</protein>
<dbReference type="SMART" id="SM00028">
    <property type="entry name" value="TPR"/>
    <property type="match status" value="4"/>
</dbReference>
<dbReference type="InterPro" id="IPR003661">
    <property type="entry name" value="HisK_dim/P_dom"/>
</dbReference>
<evidence type="ECO:0000256" key="5">
    <source>
        <dbReference type="SAM" id="MobiDB-lite"/>
    </source>
</evidence>
<dbReference type="PANTHER" id="PTHR43547">
    <property type="entry name" value="TWO-COMPONENT HISTIDINE KINASE"/>
    <property type="match status" value="1"/>
</dbReference>
<keyword evidence="9" id="KW-0067">ATP-binding</keyword>
<dbReference type="SMART" id="SM00388">
    <property type="entry name" value="HisKA"/>
    <property type="match status" value="1"/>
</dbReference>
<dbReference type="Gene3D" id="3.30.565.10">
    <property type="entry name" value="Histidine kinase-like ATPase, C-terminal domain"/>
    <property type="match status" value="1"/>
</dbReference>
<keyword evidence="10" id="KW-1185">Reference proteome</keyword>
<dbReference type="Gene3D" id="1.10.287.130">
    <property type="match status" value="1"/>
</dbReference>
<dbReference type="InterPro" id="IPR036890">
    <property type="entry name" value="HATPase_C_sf"/>
</dbReference>
<comment type="caution">
    <text evidence="9">The sequence shown here is derived from an EMBL/GenBank/DDBJ whole genome shotgun (WGS) entry which is preliminary data.</text>
</comment>
<dbReference type="Proteomes" id="UP001479606">
    <property type="component" value="Unassembled WGS sequence"/>
</dbReference>
<dbReference type="SMART" id="SM00448">
    <property type="entry name" value="REC"/>
    <property type="match status" value="1"/>
</dbReference>
<dbReference type="InterPro" id="IPR011990">
    <property type="entry name" value="TPR-like_helical_dom_sf"/>
</dbReference>
<evidence type="ECO:0000256" key="6">
    <source>
        <dbReference type="SAM" id="SignalP"/>
    </source>
</evidence>
<accession>A0ABU9M1W4</accession>
<dbReference type="InterPro" id="IPR036097">
    <property type="entry name" value="HisK_dim/P_sf"/>
</dbReference>
<feature type="region of interest" description="Disordered" evidence="5">
    <location>
        <begin position="905"/>
        <end position="948"/>
    </location>
</feature>
<evidence type="ECO:0000313" key="9">
    <source>
        <dbReference type="EMBL" id="MEL5996790.1"/>
    </source>
</evidence>
<proteinExistence type="predicted"/>
<dbReference type="Gene3D" id="3.40.50.2300">
    <property type="match status" value="1"/>
</dbReference>
<dbReference type="SUPFAM" id="SSF52172">
    <property type="entry name" value="CheY-like"/>
    <property type="match status" value="1"/>
</dbReference>
<dbReference type="SUPFAM" id="SSF55874">
    <property type="entry name" value="ATPase domain of HSP90 chaperone/DNA topoisomerase II/histidine kinase"/>
    <property type="match status" value="1"/>
</dbReference>
<keyword evidence="3 4" id="KW-0597">Phosphoprotein</keyword>
<dbReference type="CDD" id="cd00082">
    <property type="entry name" value="HisKA"/>
    <property type="match status" value="1"/>
</dbReference>
<feature type="modified residue" description="4-aspartylphosphate" evidence="4">
    <location>
        <position position="828"/>
    </location>
</feature>
<sequence>MNLVRSGLLLLCLLLLATRPLLAQRGHAYWDANPDSLRQVLARQRADTARLRTLQHLIDCLSASTEEVQVLQYLEQTIALTHRLHRPEYLAYRLWLNSWRLLNANLPDDKLGLAAKTPALDSLQAAVNLFDSLGRQQPRLLRRIRIAFGDLQRWDAAQAYFETKLSYYRQRGAMESMAPCYHGLAACYNFRGNYNHAISYYLQAAELYRRLDTRWYYNEMAVVGATYASWGNDNKAEFYLRQALAYSDPDALAYVYFNLTAIYLHQRNYGEAARTAESALQNAGLSGDVSNKKPMALALKAAVLIAQQQLAAAGRLLPQAQHLGDSAKVPIVSRNGFFELDATWAQYYAARKEPALAETAWLAALRQARQAHSQPLRLRYLRQLADFYAQQRKPALAAPYALAAARLNDSLQEIQGGFRVSYYEQQQVERRQGVRIASLRRAQTQATARATRERTALAWLLGGTGLLVLFSGAQWRSHRRQQRATALLAYQKAQLEEQATRLGQLDAAKNQFFANVSHELRTPLTLVLGPLDGLLTAPALPAAVHEPVALAHRSARRLLELVNRILDLTKLQAGRLELRPGPTAVAPLLRRVVTQFESLAAERRVALVAPLALPEGLCLLLDADKVEQILTNLLINALNHTPAGGAVTVGAALPDATGHYVLTVRDTGPGIAPAEQARVFERFYQSPQGQAQGGTGLGLALSRELATLLGGTLTLASEPGLGAAFTLRFPASVLPADAAENTENTEPDDQENAIEEDKFEELTDFIPVLPDAGTGPRPRVLVVEDQADLRDYLRQLLAPAYEVLTAVDGQDALDVLAREAPVDLVTTDAMMPRVSGTELLARLKADPTCAGLPVLMLTARADEAHRLATLTVGVDDYLTKPFVPAELLARVATLLRRHTVRRQFASQPPEALSSAEELARETELAATAPPDQAAAEPDGAASPFTSAEGAEQLARWQPHLGARLADPAFGPAELASLLCLSERTLYR</sequence>
<dbReference type="EMBL" id="JBCEVZ010000097">
    <property type="protein sequence ID" value="MEL5996790.1"/>
    <property type="molecule type" value="Genomic_DNA"/>
</dbReference>
<evidence type="ECO:0000259" key="8">
    <source>
        <dbReference type="PROSITE" id="PS50110"/>
    </source>
</evidence>
<gene>
    <name evidence="9" type="ORF">AAFH49_21445</name>
</gene>
<feature type="domain" description="Histidine kinase" evidence="7">
    <location>
        <begin position="515"/>
        <end position="733"/>
    </location>
</feature>
<dbReference type="SMART" id="SM00387">
    <property type="entry name" value="HATPase_c"/>
    <property type="match status" value="1"/>
</dbReference>
<dbReference type="PROSITE" id="PS50109">
    <property type="entry name" value="HIS_KIN"/>
    <property type="match status" value="1"/>
</dbReference>
<dbReference type="RefSeq" id="WP_342301428.1">
    <property type="nucleotide sequence ID" value="NZ_JBCEVZ010000097.1"/>
</dbReference>
<dbReference type="InterPro" id="IPR004358">
    <property type="entry name" value="Sig_transdc_His_kin-like_C"/>
</dbReference>
<evidence type="ECO:0000256" key="3">
    <source>
        <dbReference type="ARBA" id="ARBA00022553"/>
    </source>
</evidence>
<dbReference type="Gene3D" id="1.25.40.10">
    <property type="entry name" value="Tetratricopeptide repeat domain"/>
    <property type="match status" value="1"/>
</dbReference>
<comment type="catalytic activity">
    <reaction evidence="1">
        <text>ATP + protein L-histidine = ADP + protein N-phospho-L-histidine.</text>
        <dbReference type="EC" id="2.7.13.3"/>
    </reaction>
</comment>
<evidence type="ECO:0000313" key="10">
    <source>
        <dbReference type="Proteomes" id="UP001479606"/>
    </source>
</evidence>
<keyword evidence="6" id="KW-0732">Signal</keyword>
<feature type="chain" id="PRO_5045138046" description="histidine kinase" evidence="6">
    <location>
        <begin position="24"/>
        <end position="987"/>
    </location>
</feature>
<dbReference type="Pfam" id="PF02518">
    <property type="entry name" value="HATPase_c"/>
    <property type="match status" value="1"/>
</dbReference>
<keyword evidence="9" id="KW-0547">Nucleotide-binding</keyword>
<name>A0ABU9M1W4_9BACT</name>
<dbReference type="InterPro" id="IPR019734">
    <property type="entry name" value="TPR_rpt"/>
</dbReference>
<evidence type="ECO:0000256" key="1">
    <source>
        <dbReference type="ARBA" id="ARBA00000085"/>
    </source>
</evidence>
<dbReference type="CDD" id="cd00075">
    <property type="entry name" value="HATPase"/>
    <property type="match status" value="1"/>
</dbReference>
<feature type="compositionally biased region" description="Low complexity" evidence="5">
    <location>
        <begin position="924"/>
        <end position="943"/>
    </location>
</feature>
<organism evidence="9 10">
    <name type="scientific">Hymenobacter segetis</name>
    <dbReference type="NCBI Taxonomy" id="2025509"/>
    <lineage>
        <taxon>Bacteria</taxon>
        <taxon>Pseudomonadati</taxon>
        <taxon>Bacteroidota</taxon>
        <taxon>Cytophagia</taxon>
        <taxon>Cytophagales</taxon>
        <taxon>Hymenobacteraceae</taxon>
        <taxon>Hymenobacter</taxon>
    </lineage>
</organism>
<dbReference type="SUPFAM" id="SSF47384">
    <property type="entry name" value="Homodimeric domain of signal transducing histidine kinase"/>
    <property type="match status" value="1"/>
</dbReference>
<dbReference type="Pfam" id="PF00512">
    <property type="entry name" value="HisKA"/>
    <property type="match status" value="1"/>
</dbReference>
<dbReference type="PRINTS" id="PR00344">
    <property type="entry name" value="BCTRLSENSOR"/>
</dbReference>
<dbReference type="PANTHER" id="PTHR43547:SF2">
    <property type="entry name" value="HYBRID SIGNAL TRANSDUCTION HISTIDINE KINASE C"/>
    <property type="match status" value="1"/>
</dbReference>
<dbReference type="InterPro" id="IPR003594">
    <property type="entry name" value="HATPase_dom"/>
</dbReference>
<dbReference type="Pfam" id="PF00072">
    <property type="entry name" value="Response_reg"/>
    <property type="match status" value="1"/>
</dbReference>
<dbReference type="PROSITE" id="PS50110">
    <property type="entry name" value="RESPONSE_REGULATORY"/>
    <property type="match status" value="1"/>
</dbReference>
<dbReference type="InterPro" id="IPR011006">
    <property type="entry name" value="CheY-like_superfamily"/>
</dbReference>
<feature type="domain" description="Response regulatory" evidence="8">
    <location>
        <begin position="779"/>
        <end position="895"/>
    </location>
</feature>
<dbReference type="InterPro" id="IPR001789">
    <property type="entry name" value="Sig_transdc_resp-reg_receiver"/>
</dbReference>
<dbReference type="GO" id="GO:0005524">
    <property type="term" value="F:ATP binding"/>
    <property type="evidence" value="ECO:0007669"/>
    <property type="project" value="UniProtKB-KW"/>
</dbReference>
<reference evidence="9 10" key="1">
    <citation type="journal article" date="2018" name="Arch. Microbiol.">
        <title>Hymenobacter segetis sp. nov., isolated from soil.</title>
        <authorList>
            <person name="Ten L.N."/>
            <person name="Lim S.J."/>
            <person name="Kim B.O."/>
            <person name="Kang I.K."/>
            <person name="Jung H.Y."/>
        </authorList>
    </citation>
    <scope>NUCLEOTIDE SEQUENCE [LARGE SCALE GENOMIC DNA]</scope>
    <source>
        <strain evidence="9 10">S7-3-11</strain>
    </source>
</reference>
<dbReference type="InterPro" id="IPR005467">
    <property type="entry name" value="His_kinase_dom"/>
</dbReference>
<dbReference type="SUPFAM" id="SSF48452">
    <property type="entry name" value="TPR-like"/>
    <property type="match status" value="1"/>
</dbReference>
<feature type="signal peptide" evidence="6">
    <location>
        <begin position="1"/>
        <end position="23"/>
    </location>
</feature>
<evidence type="ECO:0000256" key="2">
    <source>
        <dbReference type="ARBA" id="ARBA00012438"/>
    </source>
</evidence>